<dbReference type="PANTHER" id="PTHR38480:SF1">
    <property type="entry name" value="SLR0254 PROTEIN"/>
    <property type="match status" value="1"/>
</dbReference>
<dbReference type="AlphaFoldDB" id="A0A1V4IQQ1"/>
<dbReference type="RefSeq" id="WP_079423744.1">
    <property type="nucleotide sequence ID" value="NZ_MZGV01000017.1"/>
</dbReference>
<keyword evidence="8" id="KW-1185">Reference proteome</keyword>
<comment type="caution">
    <text evidence="7">The sequence shown here is derived from an EMBL/GenBank/DDBJ whole genome shotgun (WGS) entry which is preliminary data.</text>
</comment>
<evidence type="ECO:0000256" key="2">
    <source>
        <dbReference type="ARBA" id="ARBA00022692"/>
    </source>
</evidence>
<keyword evidence="2 5" id="KW-0812">Transmembrane</keyword>
<dbReference type="Pfam" id="PF06271">
    <property type="entry name" value="RDD"/>
    <property type="match status" value="1"/>
</dbReference>
<organism evidence="7 8">
    <name type="scientific">Clostridium oryzae</name>
    <dbReference type="NCBI Taxonomy" id="1450648"/>
    <lineage>
        <taxon>Bacteria</taxon>
        <taxon>Bacillati</taxon>
        <taxon>Bacillota</taxon>
        <taxon>Clostridia</taxon>
        <taxon>Eubacteriales</taxon>
        <taxon>Clostridiaceae</taxon>
        <taxon>Clostridium</taxon>
    </lineage>
</organism>
<dbReference type="InterPro" id="IPR010432">
    <property type="entry name" value="RDD"/>
</dbReference>
<protein>
    <submittedName>
        <fullName evidence="7">RDD family protein</fullName>
    </submittedName>
</protein>
<comment type="subcellular location">
    <subcellularLocation>
        <location evidence="1">Membrane</location>
        <topology evidence="1">Multi-pass membrane protein</topology>
    </subcellularLocation>
</comment>
<sequence>MKKIKITTPENIEVEYMLGDLPSRTAAASIDMLIIGVADIALLIAILLINRFAPTFWKNYYGWIVGISMLIIAVFTYGYFIVLELTMNGRTIGKKLLKLRTIRRNGQPITFKHSAIRNLVRLFVDMTGVGVIVMFFSKEHKRVGDILASTIVIHDKEALPVYFEGIDPQYSDFIQYLSIEEKDILTEYNVLKDSYQDSDELRDKLHRYFRDKFEALGLLEQWESYIDNI</sequence>
<proteinExistence type="predicted"/>
<keyword evidence="3 5" id="KW-1133">Transmembrane helix</keyword>
<dbReference type="GO" id="GO:0016020">
    <property type="term" value="C:membrane"/>
    <property type="evidence" value="ECO:0007669"/>
    <property type="project" value="UniProtKB-SubCell"/>
</dbReference>
<dbReference type="EMBL" id="MZGV01000017">
    <property type="protein sequence ID" value="OPJ62125.1"/>
    <property type="molecule type" value="Genomic_DNA"/>
</dbReference>
<name>A0A1V4IQQ1_9CLOT</name>
<reference evidence="7 8" key="1">
    <citation type="submission" date="2017-03" db="EMBL/GenBank/DDBJ databases">
        <title>Genome sequence of Clostridium oryzae DSM 28571.</title>
        <authorList>
            <person name="Poehlein A."/>
            <person name="Daniel R."/>
        </authorList>
    </citation>
    <scope>NUCLEOTIDE SEQUENCE [LARGE SCALE GENOMIC DNA]</scope>
    <source>
        <strain evidence="7 8">DSM 28571</strain>
    </source>
</reference>
<feature type="domain" description="RDD" evidence="6">
    <location>
        <begin position="22"/>
        <end position="148"/>
    </location>
</feature>
<evidence type="ECO:0000256" key="5">
    <source>
        <dbReference type="SAM" id="Phobius"/>
    </source>
</evidence>
<keyword evidence="4 5" id="KW-0472">Membrane</keyword>
<feature type="transmembrane region" description="Helical" evidence="5">
    <location>
        <begin position="60"/>
        <end position="82"/>
    </location>
</feature>
<evidence type="ECO:0000256" key="1">
    <source>
        <dbReference type="ARBA" id="ARBA00004141"/>
    </source>
</evidence>
<accession>A0A1V4IQQ1</accession>
<evidence type="ECO:0000313" key="8">
    <source>
        <dbReference type="Proteomes" id="UP000190080"/>
    </source>
</evidence>
<dbReference type="PANTHER" id="PTHR38480">
    <property type="entry name" value="SLR0254 PROTEIN"/>
    <property type="match status" value="1"/>
</dbReference>
<dbReference type="Proteomes" id="UP000190080">
    <property type="component" value="Unassembled WGS sequence"/>
</dbReference>
<evidence type="ECO:0000256" key="3">
    <source>
        <dbReference type="ARBA" id="ARBA00022989"/>
    </source>
</evidence>
<dbReference type="STRING" id="1450648.CLORY_19480"/>
<feature type="transmembrane region" description="Helical" evidence="5">
    <location>
        <begin position="26"/>
        <end position="48"/>
    </location>
</feature>
<evidence type="ECO:0000313" key="7">
    <source>
        <dbReference type="EMBL" id="OPJ62125.1"/>
    </source>
</evidence>
<gene>
    <name evidence="7" type="ORF">CLORY_19480</name>
</gene>
<dbReference type="OrthoDB" id="9787732at2"/>
<evidence type="ECO:0000259" key="6">
    <source>
        <dbReference type="Pfam" id="PF06271"/>
    </source>
</evidence>
<evidence type="ECO:0000256" key="4">
    <source>
        <dbReference type="ARBA" id="ARBA00023136"/>
    </source>
</evidence>